<evidence type="ECO:0000256" key="5">
    <source>
        <dbReference type="ARBA" id="ARBA00023172"/>
    </source>
</evidence>
<dbReference type="CDD" id="cd01189">
    <property type="entry name" value="INT_ICEBs1_C_like"/>
    <property type="match status" value="1"/>
</dbReference>
<dbReference type="Gene3D" id="1.10.443.10">
    <property type="entry name" value="Intergrase catalytic core"/>
    <property type="match status" value="1"/>
</dbReference>
<dbReference type="PANTHER" id="PTHR30349">
    <property type="entry name" value="PHAGE INTEGRASE-RELATED"/>
    <property type="match status" value="1"/>
</dbReference>
<dbReference type="InterPro" id="IPR011010">
    <property type="entry name" value="DNA_brk_join_enz"/>
</dbReference>
<dbReference type="Pfam" id="PF00589">
    <property type="entry name" value="Phage_integrase"/>
    <property type="match status" value="1"/>
</dbReference>
<dbReference type="Pfam" id="PF14659">
    <property type="entry name" value="Phage_int_SAM_3"/>
    <property type="match status" value="1"/>
</dbReference>
<evidence type="ECO:0000256" key="4">
    <source>
        <dbReference type="ARBA" id="ARBA00023125"/>
    </source>
</evidence>
<comment type="function">
    <text evidence="1">Site-specific tyrosine recombinase, which acts by catalyzing the cutting and rejoining of the recombining DNA molecules.</text>
</comment>
<dbReference type="Pfam" id="PF14657">
    <property type="entry name" value="Arm-DNA-bind_4"/>
    <property type="match status" value="1"/>
</dbReference>
<dbReference type="PANTHER" id="PTHR30349:SF64">
    <property type="entry name" value="PROPHAGE INTEGRASE INTD-RELATED"/>
    <property type="match status" value="1"/>
</dbReference>
<evidence type="ECO:0000256" key="2">
    <source>
        <dbReference type="ARBA" id="ARBA00008857"/>
    </source>
</evidence>
<reference evidence="7 8" key="1">
    <citation type="submission" date="2018-09" db="EMBL/GenBank/DDBJ databases">
        <title>A clostridial neurotoxin that targets Anopheles mosquitoes.</title>
        <authorList>
            <person name="Contreras E."/>
            <person name="Masuyer G."/>
            <person name="Qureshi N."/>
            <person name="Chawla S."/>
            <person name="Lim H.L."/>
            <person name="Chen J."/>
            <person name="Stenmark P."/>
            <person name="Gill S."/>
        </authorList>
    </citation>
    <scope>NUCLEOTIDE SEQUENCE [LARGE SCALE GENOMIC DNA]</scope>
    <source>
        <strain evidence="7 8">Cbm</strain>
    </source>
</reference>
<keyword evidence="4" id="KW-0238">DNA-binding</keyword>
<dbReference type="AlphaFoldDB" id="A0A5P3XC84"/>
<name>A0A5P3XC84_PARBF</name>
<keyword evidence="5" id="KW-0233">DNA recombination</keyword>
<keyword evidence="3" id="KW-0229">DNA integration</keyword>
<dbReference type="Gene3D" id="1.10.150.130">
    <property type="match status" value="1"/>
</dbReference>
<accession>A0A5P3XC84</accession>
<gene>
    <name evidence="7" type="ORF">D4A35_01940</name>
</gene>
<evidence type="ECO:0000259" key="6">
    <source>
        <dbReference type="PROSITE" id="PS51898"/>
    </source>
</evidence>
<dbReference type="GO" id="GO:0015074">
    <property type="term" value="P:DNA integration"/>
    <property type="evidence" value="ECO:0007669"/>
    <property type="project" value="UniProtKB-KW"/>
</dbReference>
<sequence>MKGSVRKRGNTYSYYFDIGKNENGKRRRKEKGGFKTKSEAESALRLAIYQFENGNKIVDESNISVAQYMNFWYEKYVLLNTRFRTQERYEAIIRIHINPYLGHYKLKNITSAILQEFFDNAYKNGYSKALIRDVANILRLALAMAVHPYQMTISNEMVNVRLKYSFKDYERDIISKEEVNIVLNFLKDDYYVFYVIYSVGYMTGMRISEVLGLQYEDVDLFNNVIYVRHQALWKDKQLILVEPKTNSSIRDISIGNTLTNILKEYLDYRKTLNNKSNFIFINSYNNPVTRSNVQKIKLTILKYTGVNIRFHDLRRLHGTLLCEANANMKGVQTRLGHCNLNTTMDSYVKKTKKIDLDTVKVFEELL</sequence>
<organism evidence="7 8">
    <name type="scientific">Paraclostridium bifermentans</name>
    <name type="common">Clostridium bifermentans</name>
    <dbReference type="NCBI Taxonomy" id="1490"/>
    <lineage>
        <taxon>Bacteria</taxon>
        <taxon>Bacillati</taxon>
        <taxon>Bacillota</taxon>
        <taxon>Clostridia</taxon>
        <taxon>Peptostreptococcales</taxon>
        <taxon>Peptostreptococcaceae</taxon>
        <taxon>Paraclostridium</taxon>
    </lineage>
</organism>
<dbReference type="GO" id="GO:0003677">
    <property type="term" value="F:DNA binding"/>
    <property type="evidence" value="ECO:0007669"/>
    <property type="project" value="UniProtKB-KW"/>
</dbReference>
<comment type="similarity">
    <text evidence="2">Belongs to the 'phage' integrase family.</text>
</comment>
<dbReference type="Proteomes" id="UP000326961">
    <property type="component" value="Chromosome"/>
</dbReference>
<dbReference type="InterPro" id="IPR050090">
    <property type="entry name" value="Tyrosine_recombinase_XerCD"/>
</dbReference>
<evidence type="ECO:0000313" key="8">
    <source>
        <dbReference type="Proteomes" id="UP000326961"/>
    </source>
</evidence>
<dbReference type="InterPro" id="IPR002104">
    <property type="entry name" value="Integrase_catalytic"/>
</dbReference>
<evidence type="ECO:0000256" key="3">
    <source>
        <dbReference type="ARBA" id="ARBA00022908"/>
    </source>
</evidence>
<feature type="domain" description="Tyr recombinase" evidence="6">
    <location>
        <begin position="169"/>
        <end position="360"/>
    </location>
</feature>
<dbReference type="RefSeq" id="WP_150885577.1">
    <property type="nucleotide sequence ID" value="NZ_CP032452.1"/>
</dbReference>
<dbReference type="GO" id="GO:0006310">
    <property type="term" value="P:DNA recombination"/>
    <property type="evidence" value="ECO:0007669"/>
    <property type="project" value="UniProtKB-KW"/>
</dbReference>
<dbReference type="SUPFAM" id="SSF56349">
    <property type="entry name" value="DNA breaking-rejoining enzymes"/>
    <property type="match status" value="1"/>
</dbReference>
<dbReference type="InterPro" id="IPR010998">
    <property type="entry name" value="Integrase_recombinase_N"/>
</dbReference>
<dbReference type="InterPro" id="IPR004107">
    <property type="entry name" value="Integrase_SAM-like_N"/>
</dbReference>
<proteinExistence type="inferred from homology"/>
<dbReference type="InterPro" id="IPR013762">
    <property type="entry name" value="Integrase-like_cat_sf"/>
</dbReference>
<evidence type="ECO:0000313" key="7">
    <source>
        <dbReference type="EMBL" id="QEZ67754.1"/>
    </source>
</evidence>
<dbReference type="PROSITE" id="PS51898">
    <property type="entry name" value="TYR_RECOMBINASE"/>
    <property type="match status" value="1"/>
</dbReference>
<protein>
    <submittedName>
        <fullName evidence="7">Site-specific integrase</fullName>
    </submittedName>
</protein>
<dbReference type="EMBL" id="CP032452">
    <property type="protein sequence ID" value="QEZ67754.1"/>
    <property type="molecule type" value="Genomic_DNA"/>
</dbReference>
<dbReference type="InterPro" id="IPR028259">
    <property type="entry name" value="AP2-like_int_N"/>
</dbReference>
<evidence type="ECO:0000256" key="1">
    <source>
        <dbReference type="ARBA" id="ARBA00003283"/>
    </source>
</evidence>